<dbReference type="AlphaFoldDB" id="A0A2T1LSL4"/>
<reference evidence="1 2" key="1">
    <citation type="submission" date="2018-03" db="EMBL/GenBank/DDBJ databases">
        <title>The ancient ancestry and fast evolution of plastids.</title>
        <authorList>
            <person name="Moore K.R."/>
            <person name="Magnabosco C."/>
            <person name="Momper L."/>
            <person name="Gold D.A."/>
            <person name="Bosak T."/>
            <person name="Fournier G.P."/>
        </authorList>
    </citation>
    <scope>NUCLEOTIDE SEQUENCE [LARGE SCALE GENOMIC DNA]</scope>
    <source>
        <strain evidence="1 2">CCALA 016</strain>
    </source>
</reference>
<accession>A0A2T1LSL4</accession>
<dbReference type="Proteomes" id="UP000239001">
    <property type="component" value="Unassembled WGS sequence"/>
</dbReference>
<evidence type="ECO:0000313" key="1">
    <source>
        <dbReference type="EMBL" id="PSF33048.1"/>
    </source>
</evidence>
<proteinExistence type="predicted"/>
<dbReference type="EMBL" id="PXOH01000034">
    <property type="protein sequence ID" value="PSF33048.1"/>
    <property type="molecule type" value="Genomic_DNA"/>
</dbReference>
<keyword evidence="2" id="KW-1185">Reference proteome</keyword>
<organism evidence="1 2">
    <name type="scientific">Aphanothece hegewaldii CCALA 016</name>
    <dbReference type="NCBI Taxonomy" id="2107694"/>
    <lineage>
        <taxon>Bacteria</taxon>
        <taxon>Bacillati</taxon>
        <taxon>Cyanobacteriota</taxon>
        <taxon>Cyanophyceae</taxon>
        <taxon>Oscillatoriophycideae</taxon>
        <taxon>Chroococcales</taxon>
        <taxon>Aphanothecaceae</taxon>
        <taxon>Aphanothece</taxon>
    </lineage>
</organism>
<protein>
    <submittedName>
        <fullName evidence="1">Uncharacterized protein</fullName>
    </submittedName>
</protein>
<sequence length="78" mass="8986">MQQITLRSHVGQDGILHLDIPSEYKGVEVDITVTIKTVTEDFSQLEWHEFLNKTAGSINDESFIRHPQGEYEVRESLE</sequence>
<reference evidence="1 2" key="2">
    <citation type="submission" date="2018-03" db="EMBL/GenBank/DDBJ databases">
        <authorList>
            <person name="Keele B.F."/>
        </authorList>
    </citation>
    <scope>NUCLEOTIDE SEQUENCE [LARGE SCALE GENOMIC DNA]</scope>
    <source>
        <strain evidence="1 2">CCALA 016</strain>
    </source>
</reference>
<evidence type="ECO:0000313" key="2">
    <source>
        <dbReference type="Proteomes" id="UP000239001"/>
    </source>
</evidence>
<comment type="caution">
    <text evidence="1">The sequence shown here is derived from an EMBL/GenBank/DDBJ whole genome shotgun (WGS) entry which is preliminary data.</text>
</comment>
<dbReference type="OrthoDB" id="26670at2"/>
<gene>
    <name evidence="1" type="ORF">C7H19_20840</name>
</gene>
<name>A0A2T1LSL4_9CHRO</name>
<dbReference type="RefSeq" id="WP_106458846.1">
    <property type="nucleotide sequence ID" value="NZ_PXOH01000034.1"/>
</dbReference>